<dbReference type="SUPFAM" id="SSF48264">
    <property type="entry name" value="Cytochrome P450"/>
    <property type="match status" value="1"/>
</dbReference>
<evidence type="ECO:0000256" key="3">
    <source>
        <dbReference type="ARBA" id="ARBA00022723"/>
    </source>
</evidence>
<accession>A0A9Q0XNE8</accession>
<dbReference type="GO" id="GO:0005506">
    <property type="term" value="F:iron ion binding"/>
    <property type="evidence" value="ECO:0007669"/>
    <property type="project" value="InterPro"/>
</dbReference>
<organism evidence="5 6">
    <name type="scientific">Phrynocephalus forsythii</name>
    <dbReference type="NCBI Taxonomy" id="171643"/>
    <lineage>
        <taxon>Eukaryota</taxon>
        <taxon>Metazoa</taxon>
        <taxon>Chordata</taxon>
        <taxon>Craniata</taxon>
        <taxon>Vertebrata</taxon>
        <taxon>Euteleostomi</taxon>
        <taxon>Lepidosauria</taxon>
        <taxon>Squamata</taxon>
        <taxon>Bifurcata</taxon>
        <taxon>Unidentata</taxon>
        <taxon>Episquamata</taxon>
        <taxon>Toxicofera</taxon>
        <taxon>Iguania</taxon>
        <taxon>Acrodonta</taxon>
        <taxon>Agamidae</taxon>
        <taxon>Agaminae</taxon>
        <taxon>Phrynocephalus</taxon>
    </lineage>
</organism>
<dbReference type="GO" id="GO:0016712">
    <property type="term" value="F:oxidoreductase activity, acting on paired donors, with incorporation or reduction of molecular oxygen, reduced flavin or flavoprotein as one donor, and incorporation of one atom of oxygen"/>
    <property type="evidence" value="ECO:0007669"/>
    <property type="project" value="TreeGrafter"/>
</dbReference>
<dbReference type="AlphaFoldDB" id="A0A9Q0XNE8"/>
<dbReference type="PRINTS" id="PR00463">
    <property type="entry name" value="EP450I"/>
</dbReference>
<keyword evidence="3" id="KW-0479">Metal-binding</keyword>
<dbReference type="GO" id="GO:0019373">
    <property type="term" value="P:epoxygenase P450 pathway"/>
    <property type="evidence" value="ECO:0007669"/>
    <property type="project" value="TreeGrafter"/>
</dbReference>
<dbReference type="Pfam" id="PF00067">
    <property type="entry name" value="p450"/>
    <property type="match status" value="1"/>
</dbReference>
<dbReference type="InterPro" id="IPR036396">
    <property type="entry name" value="Cyt_P450_sf"/>
</dbReference>
<evidence type="ECO:0000256" key="1">
    <source>
        <dbReference type="ARBA" id="ARBA00001971"/>
    </source>
</evidence>
<comment type="caution">
    <text evidence="5">The sequence shown here is derived from an EMBL/GenBank/DDBJ whole genome shotgun (WGS) entry which is preliminary data.</text>
</comment>
<keyword evidence="6" id="KW-1185">Reference proteome</keyword>
<gene>
    <name evidence="5" type="ORF">JRQ81_019674</name>
</gene>
<name>A0A9Q0XNE8_9SAUR</name>
<dbReference type="GO" id="GO:0005737">
    <property type="term" value="C:cytoplasm"/>
    <property type="evidence" value="ECO:0007669"/>
    <property type="project" value="TreeGrafter"/>
</dbReference>
<dbReference type="GO" id="GO:0006805">
    <property type="term" value="P:xenobiotic metabolic process"/>
    <property type="evidence" value="ECO:0007669"/>
    <property type="project" value="TreeGrafter"/>
</dbReference>
<dbReference type="PANTHER" id="PTHR24300:SF424">
    <property type="entry name" value="CYTOCHROME P450"/>
    <property type="match status" value="1"/>
</dbReference>
<evidence type="ECO:0000313" key="5">
    <source>
        <dbReference type="EMBL" id="KAJ7320163.1"/>
    </source>
</evidence>
<evidence type="ECO:0000256" key="2">
    <source>
        <dbReference type="ARBA" id="ARBA00010617"/>
    </source>
</evidence>
<proteinExistence type="inferred from homology"/>
<dbReference type="GO" id="GO:0008392">
    <property type="term" value="F:arachidonate epoxygenase activity"/>
    <property type="evidence" value="ECO:0007669"/>
    <property type="project" value="TreeGrafter"/>
</dbReference>
<dbReference type="OrthoDB" id="2789670at2759"/>
<dbReference type="GO" id="GO:0020037">
    <property type="term" value="F:heme binding"/>
    <property type="evidence" value="ECO:0007669"/>
    <property type="project" value="InterPro"/>
</dbReference>
<evidence type="ECO:0000256" key="4">
    <source>
        <dbReference type="ARBA" id="ARBA00023004"/>
    </source>
</evidence>
<comment type="similarity">
    <text evidence="2">Belongs to the cytochrome P450 family.</text>
</comment>
<dbReference type="InterPro" id="IPR001128">
    <property type="entry name" value="Cyt_P450"/>
</dbReference>
<protein>
    <submittedName>
        <fullName evidence="5">Uncharacterized protein</fullName>
    </submittedName>
</protein>
<evidence type="ECO:0000313" key="6">
    <source>
        <dbReference type="Proteomes" id="UP001142489"/>
    </source>
</evidence>
<dbReference type="EMBL" id="JAPFRF010000010">
    <property type="protein sequence ID" value="KAJ7320163.1"/>
    <property type="molecule type" value="Genomic_DNA"/>
</dbReference>
<dbReference type="InterPro" id="IPR050182">
    <property type="entry name" value="Cytochrome_P450_fam2"/>
</dbReference>
<dbReference type="PANTHER" id="PTHR24300">
    <property type="entry name" value="CYTOCHROME P450 508A4-RELATED"/>
    <property type="match status" value="1"/>
</dbReference>
<comment type="cofactor">
    <cofactor evidence="1">
        <name>heme</name>
        <dbReference type="ChEBI" id="CHEBI:30413"/>
    </cofactor>
</comment>
<dbReference type="InterPro" id="IPR002401">
    <property type="entry name" value="Cyt_P450_E_grp-I"/>
</dbReference>
<reference evidence="5" key="1">
    <citation type="journal article" date="2023" name="DNA Res.">
        <title>Chromosome-level genome assembly of Phrynocephalus forsythii using third-generation DNA sequencing and Hi-C analysis.</title>
        <authorList>
            <person name="Qi Y."/>
            <person name="Zhao W."/>
            <person name="Zhao Y."/>
            <person name="Niu C."/>
            <person name="Cao S."/>
            <person name="Zhang Y."/>
        </authorList>
    </citation>
    <scope>NUCLEOTIDE SEQUENCE</scope>
    <source>
        <tissue evidence="5">Muscle</tissue>
    </source>
</reference>
<sequence length="215" mass="23787">MENQVQHMVLIKTVSPEKVHQEIDQVIGRNRIPTMEDRVSMPYTDAVFHKIQRLADIVPLGVPHAVIRDTEFQGYFLPKGTNAFPFLGSVLWDLQHFSSPQKFDPGHFLDGKGRFKKSKEAFVPFSLGEASFPPPPPLPLPCWGGGSPTEAASSPRKAKLQHCSQDSVHNLNLNLTSSGGRTKLLICGGRRANYTCSGDVALQGHSLRRNTGYKN</sequence>
<dbReference type="Proteomes" id="UP001142489">
    <property type="component" value="Unassembled WGS sequence"/>
</dbReference>
<dbReference type="Gene3D" id="1.10.630.10">
    <property type="entry name" value="Cytochrome P450"/>
    <property type="match status" value="1"/>
</dbReference>
<keyword evidence="4" id="KW-0408">Iron</keyword>